<dbReference type="AlphaFoldDB" id="A0A175WH46"/>
<dbReference type="GO" id="GO:0004806">
    <property type="term" value="F:triacylglycerol lipase activity"/>
    <property type="evidence" value="ECO:0007669"/>
    <property type="project" value="TreeGrafter"/>
</dbReference>
<dbReference type="PANTHER" id="PTHR44169:SF6">
    <property type="entry name" value="NADPH-DEPENDENT 1-ACYLDIHYDROXYACETONE PHOSPHATE REDUCTASE"/>
    <property type="match status" value="1"/>
</dbReference>
<protein>
    <submittedName>
        <fullName evidence="4">NADPH-dependent 1-acyldihydroxyacetone phosphate reductase</fullName>
    </submittedName>
</protein>
<accession>A0A175WH46</accession>
<evidence type="ECO:0000313" key="5">
    <source>
        <dbReference type="Proteomes" id="UP000078237"/>
    </source>
</evidence>
<dbReference type="GO" id="GO:0005811">
    <property type="term" value="C:lipid droplet"/>
    <property type="evidence" value="ECO:0007669"/>
    <property type="project" value="TreeGrafter"/>
</dbReference>
<proteinExistence type="inferred from homology"/>
<dbReference type="Proteomes" id="UP000078237">
    <property type="component" value="Unassembled WGS sequence"/>
</dbReference>
<dbReference type="PRINTS" id="PR00081">
    <property type="entry name" value="GDHRDH"/>
</dbReference>
<keyword evidence="2" id="KW-0560">Oxidoreductase</keyword>
<keyword evidence="5" id="KW-1185">Reference proteome</keyword>
<name>A0A175WH46_9PEZI</name>
<dbReference type="GO" id="GO:0006654">
    <property type="term" value="P:phosphatidic acid biosynthetic process"/>
    <property type="evidence" value="ECO:0007669"/>
    <property type="project" value="TreeGrafter"/>
</dbReference>
<dbReference type="Gene3D" id="3.40.50.720">
    <property type="entry name" value="NAD(P)-binding Rossmann-like Domain"/>
    <property type="match status" value="1"/>
</dbReference>
<gene>
    <name evidence="4" type="ORF">MMYC01_200558</name>
</gene>
<dbReference type="GO" id="GO:0019433">
    <property type="term" value="P:triglyceride catabolic process"/>
    <property type="evidence" value="ECO:0007669"/>
    <property type="project" value="TreeGrafter"/>
</dbReference>
<dbReference type="InterPro" id="IPR036291">
    <property type="entry name" value="NAD(P)-bd_dom_sf"/>
</dbReference>
<reference evidence="4 5" key="1">
    <citation type="journal article" date="2016" name="Genome Announc.">
        <title>Genome Sequence of Madurella mycetomatis mm55, Isolated from a Human Mycetoma Case in Sudan.</title>
        <authorList>
            <person name="Smit S."/>
            <person name="Derks M.F."/>
            <person name="Bervoets S."/>
            <person name="Fahal A."/>
            <person name="van Leeuwen W."/>
            <person name="van Belkum A."/>
            <person name="van de Sande W.W."/>
        </authorList>
    </citation>
    <scope>NUCLEOTIDE SEQUENCE [LARGE SCALE GENOMIC DNA]</scope>
    <source>
        <strain evidence="5">mm55</strain>
    </source>
</reference>
<comment type="caution">
    <text evidence="4">The sequence shown here is derived from an EMBL/GenBank/DDBJ whole genome shotgun (WGS) entry which is preliminary data.</text>
</comment>
<dbReference type="PANTHER" id="PTHR44169">
    <property type="entry name" value="NADPH-DEPENDENT 1-ACYLDIHYDROXYACETONE PHOSPHATE REDUCTASE"/>
    <property type="match status" value="1"/>
</dbReference>
<evidence type="ECO:0000256" key="3">
    <source>
        <dbReference type="RuleBase" id="RU000363"/>
    </source>
</evidence>
<comment type="similarity">
    <text evidence="1 3">Belongs to the short-chain dehydrogenases/reductases (SDR) family.</text>
</comment>
<dbReference type="SUPFAM" id="SSF51735">
    <property type="entry name" value="NAD(P)-binding Rossmann-fold domains"/>
    <property type="match status" value="1"/>
</dbReference>
<dbReference type="OrthoDB" id="2102561at2759"/>
<evidence type="ECO:0000256" key="1">
    <source>
        <dbReference type="ARBA" id="ARBA00006484"/>
    </source>
</evidence>
<dbReference type="Pfam" id="PF00106">
    <property type="entry name" value="adh_short"/>
    <property type="match status" value="1"/>
</dbReference>
<dbReference type="GO" id="GO:0000140">
    <property type="term" value="F:acylglycerone-phosphate reductase (NADP+) activity"/>
    <property type="evidence" value="ECO:0007669"/>
    <property type="project" value="TreeGrafter"/>
</dbReference>
<dbReference type="PRINTS" id="PR00080">
    <property type="entry name" value="SDRFAMILY"/>
</dbReference>
<dbReference type="STRING" id="100816.A0A175WH46"/>
<organism evidence="4 5">
    <name type="scientific">Madurella mycetomatis</name>
    <dbReference type="NCBI Taxonomy" id="100816"/>
    <lineage>
        <taxon>Eukaryota</taxon>
        <taxon>Fungi</taxon>
        <taxon>Dikarya</taxon>
        <taxon>Ascomycota</taxon>
        <taxon>Pezizomycotina</taxon>
        <taxon>Sordariomycetes</taxon>
        <taxon>Sordariomycetidae</taxon>
        <taxon>Sordariales</taxon>
        <taxon>Sordariales incertae sedis</taxon>
        <taxon>Madurella</taxon>
    </lineage>
</organism>
<evidence type="ECO:0000256" key="2">
    <source>
        <dbReference type="ARBA" id="ARBA00023002"/>
    </source>
</evidence>
<dbReference type="GO" id="GO:0005783">
    <property type="term" value="C:endoplasmic reticulum"/>
    <property type="evidence" value="ECO:0007669"/>
    <property type="project" value="TreeGrafter"/>
</dbReference>
<evidence type="ECO:0000313" key="4">
    <source>
        <dbReference type="EMBL" id="KXX82829.1"/>
    </source>
</evidence>
<sequence length="281" mass="31024">MATVQKKTVLITGCSANGIGWTMAKVFRERGYYVFATLRDRANAGALTDLSEVEVLELDVTAPETIARCKETVEKRTGGTLDVLVNNAGAEFVCPLLDVDIAEAKKLYDVNVWGPLAMVQAFAPLLIRAKGIVANHGSIASVLTMVWSGAYASAKAAEARMSEVMRLELAPLGVRVVTVMVGSVNTPLFNRPGGRMKLREDSYYYGVSEHAYKQRMVHQGESMPVEPFAQQLVDKILGAGRGPIWYGTFATLVRFATWLFPQWYIDWSCNRDRGVELIKRP</sequence>
<dbReference type="InterPro" id="IPR002347">
    <property type="entry name" value="SDR_fam"/>
</dbReference>
<dbReference type="EMBL" id="LCTW02000007">
    <property type="protein sequence ID" value="KXX82829.1"/>
    <property type="molecule type" value="Genomic_DNA"/>
</dbReference>
<dbReference type="VEuPathDB" id="FungiDB:MMYC01_200558"/>